<dbReference type="Proteomes" id="UP000008225">
    <property type="component" value="Chromosome 4"/>
</dbReference>
<organism evidence="1 2">
    <name type="scientific">Callithrix jacchus</name>
    <name type="common">White-tufted-ear marmoset</name>
    <name type="synonym">Simia Jacchus</name>
    <dbReference type="NCBI Taxonomy" id="9483"/>
    <lineage>
        <taxon>Eukaryota</taxon>
        <taxon>Metazoa</taxon>
        <taxon>Chordata</taxon>
        <taxon>Craniata</taxon>
        <taxon>Vertebrata</taxon>
        <taxon>Euteleostomi</taxon>
        <taxon>Mammalia</taxon>
        <taxon>Eutheria</taxon>
        <taxon>Euarchontoglires</taxon>
        <taxon>Primates</taxon>
        <taxon>Haplorrhini</taxon>
        <taxon>Platyrrhini</taxon>
        <taxon>Cebidae</taxon>
        <taxon>Callitrichinae</taxon>
        <taxon>Callithrix</taxon>
        <taxon>Callithrix</taxon>
    </lineage>
</organism>
<dbReference type="AlphaFoldDB" id="A0A5F4W2G4"/>
<dbReference type="Ensembl" id="ENSCJAT00000089357.2">
    <property type="protein sequence ID" value="ENSCJAP00000072021.2"/>
    <property type="gene ID" value="ENSCJAG00000056359.2"/>
</dbReference>
<dbReference type="InParanoid" id="A0A5F4W2G4"/>
<evidence type="ECO:0000313" key="2">
    <source>
        <dbReference type="Proteomes" id="UP000008225"/>
    </source>
</evidence>
<sequence>AGVQWRNLGSLQLPPPRFKEFFCHSLLSTWDYRWSLSLLTRLECSGTISAYATSPPEFKRFSCLSLPSSWDYGPTNFCILIETGFHHVGQADIELLTSGDLPTSASQSAVIIGMSHWAWQRTCKAIYIILNQSLRCLKPKLDTIMK</sequence>
<dbReference type="GeneTree" id="ENSGT00940000164709"/>
<proteinExistence type="predicted"/>
<dbReference type="PRINTS" id="PR02045">
    <property type="entry name" value="F138DOMAIN"/>
</dbReference>
<reference evidence="1" key="1">
    <citation type="submission" date="2009-03" db="EMBL/GenBank/DDBJ databases">
        <authorList>
            <person name="Warren W."/>
            <person name="Ye L."/>
            <person name="Minx P."/>
            <person name="Worley K."/>
            <person name="Gibbs R."/>
            <person name="Wilson R.K."/>
        </authorList>
    </citation>
    <scope>NUCLEOTIDE SEQUENCE [LARGE SCALE GENOMIC DNA]</scope>
</reference>
<protein>
    <submittedName>
        <fullName evidence="1">Uncharacterized protein</fullName>
    </submittedName>
</protein>
<accession>A0A5F4W2G4</accession>
<name>A0A5F4W2G4_CALJA</name>
<reference evidence="1" key="2">
    <citation type="submission" date="2025-08" db="UniProtKB">
        <authorList>
            <consortium name="Ensembl"/>
        </authorList>
    </citation>
    <scope>IDENTIFICATION</scope>
</reference>
<evidence type="ECO:0000313" key="1">
    <source>
        <dbReference type="Ensembl" id="ENSCJAP00000072021.2"/>
    </source>
</evidence>
<keyword evidence="2" id="KW-1185">Reference proteome</keyword>
<reference evidence="1" key="3">
    <citation type="submission" date="2025-09" db="UniProtKB">
        <authorList>
            <consortium name="Ensembl"/>
        </authorList>
    </citation>
    <scope>IDENTIFICATION</scope>
</reference>
<dbReference type="PANTHER" id="PTHR46254">
    <property type="entry name" value="PROTEIN GVQW1-RELATED"/>
    <property type="match status" value="1"/>
</dbReference>